<accession>A0ABQ5E838</accession>
<organism evidence="2 3">
    <name type="scientific">Tanacetum coccineum</name>
    <dbReference type="NCBI Taxonomy" id="301880"/>
    <lineage>
        <taxon>Eukaryota</taxon>
        <taxon>Viridiplantae</taxon>
        <taxon>Streptophyta</taxon>
        <taxon>Embryophyta</taxon>
        <taxon>Tracheophyta</taxon>
        <taxon>Spermatophyta</taxon>
        <taxon>Magnoliopsida</taxon>
        <taxon>eudicotyledons</taxon>
        <taxon>Gunneridae</taxon>
        <taxon>Pentapetalae</taxon>
        <taxon>asterids</taxon>
        <taxon>campanulids</taxon>
        <taxon>Asterales</taxon>
        <taxon>Asteraceae</taxon>
        <taxon>Asteroideae</taxon>
        <taxon>Anthemideae</taxon>
        <taxon>Anthemidinae</taxon>
        <taxon>Tanacetum</taxon>
    </lineage>
</organism>
<protein>
    <submittedName>
        <fullName evidence="2">MAK10-like protein</fullName>
    </submittedName>
</protein>
<comment type="caution">
    <text evidence="2">The sequence shown here is derived from an EMBL/GenBank/DDBJ whole genome shotgun (WGS) entry which is preliminary data.</text>
</comment>
<evidence type="ECO:0000256" key="1">
    <source>
        <dbReference type="SAM" id="MobiDB-lite"/>
    </source>
</evidence>
<dbReference type="PANTHER" id="PTHR33067">
    <property type="entry name" value="RNA-DIRECTED DNA POLYMERASE-RELATED"/>
    <property type="match status" value="1"/>
</dbReference>
<gene>
    <name evidence="2" type="ORF">Tco_0955745</name>
</gene>
<dbReference type="Proteomes" id="UP001151760">
    <property type="component" value="Unassembled WGS sequence"/>
</dbReference>
<dbReference type="Gene3D" id="2.40.70.10">
    <property type="entry name" value="Acid Proteases"/>
    <property type="match status" value="1"/>
</dbReference>
<dbReference type="EMBL" id="BQNB010016034">
    <property type="protein sequence ID" value="GJT47030.1"/>
    <property type="molecule type" value="Genomic_DNA"/>
</dbReference>
<reference evidence="2" key="2">
    <citation type="submission" date="2022-01" db="EMBL/GenBank/DDBJ databases">
        <authorList>
            <person name="Yamashiro T."/>
            <person name="Shiraishi A."/>
            <person name="Satake H."/>
            <person name="Nakayama K."/>
        </authorList>
    </citation>
    <scope>NUCLEOTIDE SEQUENCE</scope>
</reference>
<name>A0ABQ5E838_9ASTR</name>
<evidence type="ECO:0000313" key="2">
    <source>
        <dbReference type="EMBL" id="GJT47030.1"/>
    </source>
</evidence>
<keyword evidence="3" id="KW-1185">Reference proteome</keyword>
<feature type="region of interest" description="Disordered" evidence="1">
    <location>
        <begin position="88"/>
        <end position="118"/>
    </location>
</feature>
<dbReference type="InterPro" id="IPR021109">
    <property type="entry name" value="Peptidase_aspartic_dom_sf"/>
</dbReference>
<dbReference type="SUPFAM" id="SSF50630">
    <property type="entry name" value="Acid proteases"/>
    <property type="match status" value="1"/>
</dbReference>
<evidence type="ECO:0000313" key="3">
    <source>
        <dbReference type="Proteomes" id="UP001151760"/>
    </source>
</evidence>
<dbReference type="CDD" id="cd00303">
    <property type="entry name" value="retropepsin_like"/>
    <property type="match status" value="1"/>
</dbReference>
<sequence>MSNFMASQDARLSKFEADFKQQQSKMTNKIDTILKVITDRMAGALPSDTIKNSKLNVNSTYPVFSARSYPTEDPKCSSHPYNSINTVKKCSNESNHSQKDQSRPVTEIRTQQPEEPENTLEDEFKDLHLNLPVLEVLAHALMYNAILDKYVEILELGKNGSAFIQGEMPKKIEDPRLFTLPCRLRNSKPFDTLADLGACVNIIPLYLFKKLNIGLLEETNHVFGLADGTKSYLIGIVRDVEVHIGRLKLSTDFYVIDMKKDHETPLLVGRGFLATANAVIDCKKTKIVVGEGITRPVFGVKGIELCQEETPYWTTLRKKKSYKPRPSSDGVGARTPYYARKDFLDCHLPGEWEIARDAEINPFKDVLVFRRMM</sequence>
<proteinExistence type="predicted"/>
<reference evidence="2" key="1">
    <citation type="journal article" date="2022" name="Int. J. Mol. Sci.">
        <title>Draft Genome of Tanacetum Coccineum: Genomic Comparison of Closely Related Tanacetum-Family Plants.</title>
        <authorList>
            <person name="Yamashiro T."/>
            <person name="Shiraishi A."/>
            <person name="Nakayama K."/>
            <person name="Satake H."/>
        </authorList>
    </citation>
    <scope>NUCLEOTIDE SEQUENCE</scope>
</reference>
<dbReference type="PANTHER" id="PTHR33067:SF31">
    <property type="entry name" value="RNA-DIRECTED DNA POLYMERASE"/>
    <property type="match status" value="1"/>
</dbReference>